<evidence type="ECO:0000313" key="1">
    <source>
        <dbReference type="EMBL" id="XHV10814.1"/>
    </source>
</evidence>
<sequence length="95" mass="11197">MTRKLTYTDGQGFMPAYIRLRQRLMPGPAHALIRVHGGWRMYNHRSGQAYPYKKFAHATVKRLFESGMLDVHEFDEDGKVQVYILPECWRGVTRR</sequence>
<gene>
    <name evidence="1" type="ORF">BL57_342</name>
</gene>
<protein>
    <submittedName>
        <fullName evidence="1">Uncharacterized protein</fullName>
    </submittedName>
</protein>
<accession>A0AB74UH76</accession>
<dbReference type="EMBL" id="PQ287320">
    <property type="protein sequence ID" value="XHV10814.1"/>
    <property type="molecule type" value="Genomic_DNA"/>
</dbReference>
<organism evidence="1">
    <name type="scientific">Caulobacter phage BL57</name>
    <dbReference type="NCBI Taxonomy" id="3348355"/>
    <lineage>
        <taxon>Viruses</taxon>
    </lineage>
</organism>
<proteinExistence type="predicted"/>
<name>A0AB74UH76_9VIRU</name>
<reference evidence="1" key="1">
    <citation type="submission" date="2024-10" db="EMBL/GenBank/DDBJ databases">
        <title>Genetic diversity among independent isolates of the Dolichocephalovirinae subfamily.</title>
        <authorList>
            <person name="Ely B."/>
            <person name="Thomas Q."/>
            <person name="Mohammadi T."/>
        </authorList>
    </citation>
    <scope>NUCLEOTIDE SEQUENCE</scope>
</reference>